<gene>
    <name evidence="2" type="ORF">BCON_0076g00260</name>
</gene>
<evidence type="ECO:0000313" key="3">
    <source>
        <dbReference type="Proteomes" id="UP000297527"/>
    </source>
</evidence>
<name>A0A4Z1I4M7_9HELO</name>
<keyword evidence="3" id="KW-1185">Reference proteome</keyword>
<accession>A0A4Z1I4M7</accession>
<dbReference type="OrthoDB" id="10460200at2759"/>
<feature type="compositionally biased region" description="Basic and acidic residues" evidence="1">
    <location>
        <begin position="34"/>
        <end position="83"/>
    </location>
</feature>
<dbReference type="AlphaFoldDB" id="A0A4Z1I4M7"/>
<dbReference type="Proteomes" id="UP000297527">
    <property type="component" value="Unassembled WGS sequence"/>
</dbReference>
<proteinExistence type="predicted"/>
<feature type="compositionally biased region" description="Basic and acidic residues" evidence="1">
    <location>
        <begin position="97"/>
        <end position="115"/>
    </location>
</feature>
<evidence type="ECO:0000256" key="1">
    <source>
        <dbReference type="SAM" id="MobiDB-lite"/>
    </source>
</evidence>
<comment type="caution">
    <text evidence="2">The sequence shown here is derived from an EMBL/GenBank/DDBJ whole genome shotgun (WGS) entry which is preliminary data.</text>
</comment>
<reference evidence="2 3" key="1">
    <citation type="submission" date="2017-12" db="EMBL/GenBank/DDBJ databases">
        <title>Comparative genomics of Botrytis spp.</title>
        <authorList>
            <person name="Valero-Jimenez C.A."/>
            <person name="Tapia P."/>
            <person name="Veloso J."/>
            <person name="Silva-Moreno E."/>
            <person name="Staats M."/>
            <person name="Valdes J.H."/>
            <person name="Van Kan J.A.L."/>
        </authorList>
    </citation>
    <scope>NUCLEOTIDE SEQUENCE [LARGE SCALE GENOMIC DNA]</scope>
    <source>
        <strain evidence="2 3">MUCL11595</strain>
    </source>
</reference>
<protein>
    <submittedName>
        <fullName evidence="2">Uncharacterized protein</fullName>
    </submittedName>
</protein>
<feature type="region of interest" description="Disordered" evidence="1">
    <location>
        <begin position="1"/>
        <end position="115"/>
    </location>
</feature>
<evidence type="ECO:0000313" key="2">
    <source>
        <dbReference type="EMBL" id="TGO56548.1"/>
    </source>
</evidence>
<feature type="compositionally biased region" description="Basic and acidic residues" evidence="1">
    <location>
        <begin position="10"/>
        <end position="20"/>
    </location>
</feature>
<dbReference type="EMBL" id="PQXN01000076">
    <property type="protein sequence ID" value="TGO56548.1"/>
    <property type="molecule type" value="Genomic_DNA"/>
</dbReference>
<organism evidence="2 3">
    <name type="scientific">Botryotinia convoluta</name>
    <dbReference type="NCBI Taxonomy" id="54673"/>
    <lineage>
        <taxon>Eukaryota</taxon>
        <taxon>Fungi</taxon>
        <taxon>Dikarya</taxon>
        <taxon>Ascomycota</taxon>
        <taxon>Pezizomycotina</taxon>
        <taxon>Leotiomycetes</taxon>
        <taxon>Helotiales</taxon>
        <taxon>Sclerotiniaceae</taxon>
        <taxon>Botryotinia</taxon>
    </lineage>
</organism>
<sequence>MSNQQNRAVKQYDRNGRELDPQSFHNFNQMHGSVRFDPKARHEEIRSGRFPEQIRKDKDYARQIEEGQRREQAVMKQRQRDYEQTQQAGGSSSAGGKGKEVQKHYDPIRDEENRR</sequence>